<proteinExistence type="predicted"/>
<dbReference type="Proteomes" id="UP001207468">
    <property type="component" value="Unassembled WGS sequence"/>
</dbReference>
<keyword evidence="2" id="KW-1185">Reference proteome</keyword>
<sequence>MEQPHALVQAAPPSSSVYINDSTHTLNGNPTHSQAAGPNQSEELYKRSVMLVIWYKAHTTPLRLLHPLPTFPFLQLSQFPSILSSLSLTQNSFIDAYNAATAQWEQHMIETVRLVVSEQRVLYKLRKSLLEDLAEEECPGLQEEIAAQPRVEQNGKHPFPPQTPTGPIKRRAPDMTPESTPPNKYYITDGMYHQGTVAGTPQQPLQTHQLHQFGIPVAQPQTFPQTLSTPKHAQGQPVPIHASSSQSQVQTTSSPPAISTAVPKQSFVYGQQLDLYPSATSEPIPTRNGSAPSLPPRPSPPAPPKAPIPRHPHPPLKRWPNDYSVQEVSLGFDQMDALANTQPTLTQRAAFERVFGCRYVKSTVCRHRAVWRRADEDMRTAFIKLGRDERAMWGEFVRRAEGRASGLGLQTAPDESKVGHMQGVIQVPLQRLPLRRDEGEATAEPIMGSLVPPTREEQPEHRQQHGSLGATMAPASGPGQPGETNHVPIQHSGGWTNFTR</sequence>
<evidence type="ECO:0000313" key="1">
    <source>
        <dbReference type="EMBL" id="KAI9512763.1"/>
    </source>
</evidence>
<evidence type="ECO:0000313" key="2">
    <source>
        <dbReference type="Proteomes" id="UP001207468"/>
    </source>
</evidence>
<comment type="caution">
    <text evidence="1">The sequence shown here is derived from an EMBL/GenBank/DDBJ whole genome shotgun (WGS) entry which is preliminary data.</text>
</comment>
<accession>A0ACC0UM56</accession>
<gene>
    <name evidence="1" type="ORF">F5148DRAFT_733465</name>
</gene>
<organism evidence="1 2">
    <name type="scientific">Russula earlei</name>
    <dbReference type="NCBI Taxonomy" id="71964"/>
    <lineage>
        <taxon>Eukaryota</taxon>
        <taxon>Fungi</taxon>
        <taxon>Dikarya</taxon>
        <taxon>Basidiomycota</taxon>
        <taxon>Agaricomycotina</taxon>
        <taxon>Agaricomycetes</taxon>
        <taxon>Russulales</taxon>
        <taxon>Russulaceae</taxon>
        <taxon>Russula</taxon>
    </lineage>
</organism>
<reference evidence="1" key="1">
    <citation type="submission" date="2021-03" db="EMBL/GenBank/DDBJ databases">
        <title>Evolutionary priming and transition to the ectomycorrhizal habit in an iconic lineage of mushroom-forming fungi: is preadaptation a requirement?</title>
        <authorList>
            <consortium name="DOE Joint Genome Institute"/>
            <person name="Looney B.P."/>
            <person name="Miyauchi S."/>
            <person name="Morin E."/>
            <person name="Drula E."/>
            <person name="Courty P.E."/>
            <person name="Chicoki N."/>
            <person name="Fauchery L."/>
            <person name="Kohler A."/>
            <person name="Kuo A."/>
            <person name="LaButti K."/>
            <person name="Pangilinan J."/>
            <person name="Lipzen A."/>
            <person name="Riley R."/>
            <person name="Andreopoulos W."/>
            <person name="He G."/>
            <person name="Johnson J."/>
            <person name="Barry K.W."/>
            <person name="Grigoriev I.V."/>
            <person name="Nagy L."/>
            <person name="Hibbett D."/>
            <person name="Henrissat B."/>
            <person name="Matheny P.B."/>
            <person name="Labbe J."/>
            <person name="Martin A.F."/>
        </authorList>
    </citation>
    <scope>NUCLEOTIDE SEQUENCE</scope>
    <source>
        <strain evidence="1">BPL698</strain>
    </source>
</reference>
<dbReference type="EMBL" id="JAGFNK010000006">
    <property type="protein sequence ID" value="KAI9512763.1"/>
    <property type="molecule type" value="Genomic_DNA"/>
</dbReference>
<name>A0ACC0UM56_9AGAM</name>
<protein>
    <submittedName>
        <fullName evidence="1">Uncharacterized protein</fullName>
    </submittedName>
</protein>